<comment type="similarity">
    <text evidence="8">Belongs to the ThiG family.</text>
</comment>
<keyword evidence="8" id="KW-0963">Cytoplasm</keyword>
<evidence type="ECO:0000256" key="4">
    <source>
        <dbReference type="ARBA" id="ARBA00022679"/>
    </source>
</evidence>
<evidence type="ECO:0000256" key="5">
    <source>
        <dbReference type="ARBA" id="ARBA00022977"/>
    </source>
</evidence>
<accession>A0ABN1QM37</accession>
<comment type="subunit">
    <text evidence="8">Homotetramer. Forms heterodimers with either ThiH or ThiS.</text>
</comment>
<feature type="binding site" evidence="8">
    <location>
        <begin position="227"/>
        <end position="228"/>
    </location>
    <ligand>
        <name>1-deoxy-D-xylulose 5-phosphate</name>
        <dbReference type="ChEBI" id="CHEBI:57792"/>
    </ligand>
</feature>
<dbReference type="PANTHER" id="PTHR34266">
    <property type="entry name" value="THIAZOLE SYNTHASE"/>
    <property type="match status" value="1"/>
</dbReference>
<dbReference type="InterPro" id="IPR013785">
    <property type="entry name" value="Aldolase_TIM"/>
</dbReference>
<feature type="active site" description="Schiff-base intermediate with DXP" evidence="8">
    <location>
        <position position="140"/>
    </location>
</feature>
<dbReference type="EC" id="2.8.1.10" evidence="3 8"/>
<name>A0ABN1QM37_9ACTN</name>
<dbReference type="HAMAP" id="MF_00443">
    <property type="entry name" value="ThiG"/>
    <property type="match status" value="1"/>
</dbReference>
<organism evidence="11 12">
    <name type="scientific">Streptomyces rhizosphaericus</name>
    <dbReference type="NCBI Taxonomy" id="114699"/>
    <lineage>
        <taxon>Bacteria</taxon>
        <taxon>Bacillati</taxon>
        <taxon>Actinomycetota</taxon>
        <taxon>Actinomycetes</taxon>
        <taxon>Kitasatosporales</taxon>
        <taxon>Streptomycetaceae</taxon>
        <taxon>Streptomyces</taxon>
        <taxon>Streptomyces violaceusniger group</taxon>
    </lineage>
</organism>
<comment type="subcellular location">
    <subcellularLocation>
        <location evidence="8">Cytoplasm</location>
    </subcellularLocation>
</comment>
<proteinExistence type="inferred from homology"/>
<dbReference type="InterPro" id="IPR008867">
    <property type="entry name" value="ThiG"/>
</dbReference>
<comment type="catalytic activity">
    <reaction evidence="7 8">
        <text>[ThiS sulfur-carrier protein]-C-terminal-Gly-aminoethanethioate + 2-iminoacetate + 1-deoxy-D-xylulose 5-phosphate = [ThiS sulfur-carrier protein]-C-terminal Gly-Gly + 2-[(2R,5Z)-2-carboxy-4-methylthiazol-5(2H)-ylidene]ethyl phosphate + 2 H2O + H(+)</text>
        <dbReference type="Rhea" id="RHEA:26297"/>
        <dbReference type="Rhea" id="RHEA-COMP:12909"/>
        <dbReference type="Rhea" id="RHEA-COMP:19908"/>
        <dbReference type="ChEBI" id="CHEBI:15377"/>
        <dbReference type="ChEBI" id="CHEBI:15378"/>
        <dbReference type="ChEBI" id="CHEBI:57792"/>
        <dbReference type="ChEBI" id="CHEBI:62899"/>
        <dbReference type="ChEBI" id="CHEBI:77846"/>
        <dbReference type="ChEBI" id="CHEBI:90778"/>
        <dbReference type="ChEBI" id="CHEBI:232372"/>
        <dbReference type="EC" id="2.8.1.10"/>
    </reaction>
</comment>
<reference evidence="11 12" key="1">
    <citation type="journal article" date="2019" name="Int. J. Syst. Evol. Microbiol.">
        <title>The Global Catalogue of Microorganisms (GCM) 10K type strain sequencing project: providing services to taxonomists for standard genome sequencing and annotation.</title>
        <authorList>
            <consortium name="The Broad Institute Genomics Platform"/>
            <consortium name="The Broad Institute Genome Sequencing Center for Infectious Disease"/>
            <person name="Wu L."/>
            <person name="Ma J."/>
        </authorList>
    </citation>
    <scope>NUCLEOTIDE SEQUENCE [LARGE SCALE GENOMIC DNA]</scope>
    <source>
        <strain evidence="11 12">JCM 11444</strain>
    </source>
</reference>
<dbReference type="Pfam" id="PF05690">
    <property type="entry name" value="ThiG"/>
    <property type="match status" value="1"/>
</dbReference>
<keyword evidence="4 8" id="KW-0808">Transferase</keyword>
<dbReference type="PANTHER" id="PTHR34266:SF2">
    <property type="entry name" value="THIAZOLE SYNTHASE"/>
    <property type="match status" value="1"/>
</dbReference>
<sequence>MAPITTTTTTTPATTTTTPATTAVTTTPDATTAHGAADRASLTAPDPLTIAGTEFGSRLIMGTGGAPSLEILERSLLASGTELTTVAMRRLDPTVQGSVLSVLNRHGIRPLPNTAGCFTAGEAVLTARLAREALGTDWVKLEVVADERTLLPDPIELLDAAETLVDDGFTVLPYTNDDPILARKLEDVGCAAIMPLGSPIGSGLGIRNPHNFQLITERATVPVILDAGAGTASDAALAMELGCAAVMLASAVTRAQEPELMAGAMRYAVEAGRLAHRAGRIPRRHFAEASSPAEGLAALDPERPAFG</sequence>
<evidence type="ECO:0000256" key="2">
    <source>
        <dbReference type="ARBA" id="ARBA00004948"/>
    </source>
</evidence>
<gene>
    <name evidence="8" type="primary">thiG</name>
    <name evidence="11" type="ORF">GCM10009575_062330</name>
</gene>
<comment type="caution">
    <text evidence="11">The sequence shown here is derived from an EMBL/GenBank/DDBJ whole genome shotgun (WGS) entry which is preliminary data.</text>
</comment>
<dbReference type="CDD" id="cd04728">
    <property type="entry name" value="ThiG"/>
    <property type="match status" value="1"/>
</dbReference>
<feature type="region of interest" description="Disordered" evidence="9">
    <location>
        <begin position="1"/>
        <end position="45"/>
    </location>
</feature>
<feature type="domain" description="Thiazole synthase ThiG" evidence="10">
    <location>
        <begin position="49"/>
        <end position="292"/>
    </location>
</feature>
<evidence type="ECO:0000259" key="10">
    <source>
        <dbReference type="Pfam" id="PF05690"/>
    </source>
</evidence>
<evidence type="ECO:0000256" key="9">
    <source>
        <dbReference type="SAM" id="MobiDB-lite"/>
    </source>
</evidence>
<evidence type="ECO:0000313" key="11">
    <source>
        <dbReference type="EMBL" id="GAA0944316.1"/>
    </source>
</evidence>
<protein>
    <recommendedName>
        <fullName evidence="3 8">Thiazole synthase</fullName>
        <ecNumber evidence="3 8">2.8.1.10</ecNumber>
    </recommendedName>
</protein>
<dbReference type="Gene3D" id="3.20.20.70">
    <property type="entry name" value="Aldolase class I"/>
    <property type="match status" value="1"/>
</dbReference>
<dbReference type="Proteomes" id="UP001500418">
    <property type="component" value="Unassembled WGS sequence"/>
</dbReference>
<feature type="binding site" evidence="8">
    <location>
        <position position="201"/>
    </location>
    <ligand>
        <name>1-deoxy-D-xylulose 5-phosphate</name>
        <dbReference type="ChEBI" id="CHEBI:57792"/>
    </ligand>
</feature>
<keyword evidence="5 8" id="KW-0784">Thiamine biosynthesis</keyword>
<dbReference type="EMBL" id="BAAAID010000047">
    <property type="protein sequence ID" value="GAA0944316.1"/>
    <property type="molecule type" value="Genomic_DNA"/>
</dbReference>
<feature type="compositionally biased region" description="Low complexity" evidence="9">
    <location>
        <begin position="1"/>
        <end position="33"/>
    </location>
</feature>
<evidence type="ECO:0000256" key="1">
    <source>
        <dbReference type="ARBA" id="ARBA00002834"/>
    </source>
</evidence>
<evidence type="ECO:0000256" key="7">
    <source>
        <dbReference type="ARBA" id="ARBA00049897"/>
    </source>
</evidence>
<evidence type="ECO:0000256" key="8">
    <source>
        <dbReference type="HAMAP-Rule" id="MF_00443"/>
    </source>
</evidence>
<comment type="function">
    <text evidence="1 8">Catalyzes the rearrangement of 1-deoxy-D-xylulose 5-phosphate (DXP) to produce the thiazole phosphate moiety of thiamine. Sulfur is provided by the thiocarboxylate moiety of the carrier protein ThiS. In vitro, sulfur can be provided by H(2)S.</text>
</comment>
<evidence type="ECO:0000256" key="6">
    <source>
        <dbReference type="ARBA" id="ARBA00023270"/>
    </source>
</evidence>
<keyword evidence="6 8" id="KW-0704">Schiff base</keyword>
<keyword evidence="12" id="KW-1185">Reference proteome</keyword>
<feature type="binding site" evidence="8">
    <location>
        <begin position="249"/>
        <end position="250"/>
    </location>
    <ligand>
        <name>1-deoxy-D-xylulose 5-phosphate</name>
        <dbReference type="ChEBI" id="CHEBI:57792"/>
    </ligand>
</feature>
<evidence type="ECO:0000313" key="12">
    <source>
        <dbReference type="Proteomes" id="UP001500418"/>
    </source>
</evidence>
<dbReference type="SUPFAM" id="SSF110399">
    <property type="entry name" value="ThiG-like"/>
    <property type="match status" value="1"/>
</dbReference>
<evidence type="ECO:0000256" key="3">
    <source>
        <dbReference type="ARBA" id="ARBA00011960"/>
    </source>
</evidence>
<comment type="pathway">
    <text evidence="2 8">Cofactor biosynthesis; thiamine diphosphate biosynthesis.</text>
</comment>
<dbReference type="InterPro" id="IPR033983">
    <property type="entry name" value="Thiazole_synthase_ThiG"/>
</dbReference>